<evidence type="ECO:0000259" key="9">
    <source>
        <dbReference type="Pfam" id="PF19055"/>
    </source>
</evidence>
<keyword evidence="8" id="KW-0732">Signal</keyword>
<dbReference type="GO" id="GO:0016020">
    <property type="term" value="C:membrane"/>
    <property type="evidence" value="ECO:0007669"/>
    <property type="project" value="UniProtKB-SubCell"/>
</dbReference>
<dbReference type="AlphaFoldDB" id="A0AAE0BGV5"/>
<keyword evidence="5 7" id="KW-0472">Membrane</keyword>
<feature type="chain" id="PRO_5041958728" description="ABC transporter family G domain-containing protein" evidence="8">
    <location>
        <begin position="18"/>
        <end position="316"/>
    </location>
</feature>
<dbReference type="Proteomes" id="UP001190700">
    <property type="component" value="Unassembled WGS sequence"/>
</dbReference>
<feature type="transmembrane region" description="Helical" evidence="7">
    <location>
        <begin position="106"/>
        <end position="127"/>
    </location>
</feature>
<evidence type="ECO:0000313" key="10">
    <source>
        <dbReference type="EMBL" id="KAK3236411.1"/>
    </source>
</evidence>
<evidence type="ECO:0000256" key="7">
    <source>
        <dbReference type="SAM" id="Phobius"/>
    </source>
</evidence>
<dbReference type="InterPro" id="IPR050352">
    <property type="entry name" value="ABCG_transporters"/>
</dbReference>
<keyword evidence="4 7" id="KW-1133">Transmembrane helix</keyword>
<dbReference type="PANTHER" id="PTHR48041">
    <property type="entry name" value="ABC TRANSPORTER G FAMILY MEMBER 28"/>
    <property type="match status" value="1"/>
</dbReference>
<evidence type="ECO:0000256" key="8">
    <source>
        <dbReference type="SAM" id="SignalP"/>
    </source>
</evidence>
<feature type="region of interest" description="Disordered" evidence="6">
    <location>
        <begin position="289"/>
        <end position="316"/>
    </location>
</feature>
<evidence type="ECO:0000256" key="2">
    <source>
        <dbReference type="ARBA" id="ARBA00022448"/>
    </source>
</evidence>
<evidence type="ECO:0000256" key="4">
    <source>
        <dbReference type="ARBA" id="ARBA00022989"/>
    </source>
</evidence>
<evidence type="ECO:0000313" key="11">
    <source>
        <dbReference type="Proteomes" id="UP001190700"/>
    </source>
</evidence>
<name>A0AAE0BGV5_9CHLO</name>
<organism evidence="10 11">
    <name type="scientific">Cymbomonas tetramitiformis</name>
    <dbReference type="NCBI Taxonomy" id="36881"/>
    <lineage>
        <taxon>Eukaryota</taxon>
        <taxon>Viridiplantae</taxon>
        <taxon>Chlorophyta</taxon>
        <taxon>Pyramimonadophyceae</taxon>
        <taxon>Pyramimonadales</taxon>
        <taxon>Pyramimonadaceae</taxon>
        <taxon>Cymbomonas</taxon>
    </lineage>
</organism>
<comment type="subcellular location">
    <subcellularLocation>
        <location evidence="1">Membrane</location>
        <topology evidence="1">Multi-pass membrane protein</topology>
    </subcellularLocation>
</comment>
<feature type="signal peptide" evidence="8">
    <location>
        <begin position="1"/>
        <end position="17"/>
    </location>
</feature>
<feature type="domain" description="ABC transporter family G" evidence="9">
    <location>
        <begin position="9"/>
        <end position="152"/>
    </location>
</feature>
<keyword evidence="2" id="KW-0813">Transport</keyword>
<evidence type="ECO:0000256" key="6">
    <source>
        <dbReference type="SAM" id="MobiDB-lite"/>
    </source>
</evidence>
<reference evidence="10 11" key="1">
    <citation type="journal article" date="2015" name="Genome Biol. Evol.">
        <title>Comparative Genomics of a Bacterivorous Green Alga Reveals Evolutionary Causalities and Consequences of Phago-Mixotrophic Mode of Nutrition.</title>
        <authorList>
            <person name="Burns J.A."/>
            <person name="Paasch A."/>
            <person name="Narechania A."/>
            <person name="Kim E."/>
        </authorList>
    </citation>
    <scope>NUCLEOTIDE SEQUENCE [LARGE SCALE GENOMIC DNA]</scope>
    <source>
        <strain evidence="10 11">PLY_AMNH</strain>
    </source>
</reference>
<evidence type="ECO:0000256" key="5">
    <source>
        <dbReference type="ARBA" id="ARBA00023136"/>
    </source>
</evidence>
<protein>
    <recommendedName>
        <fullName evidence="9">ABC transporter family G domain-containing protein</fullName>
    </recommendedName>
</protein>
<accession>A0AAE0BGV5</accession>
<comment type="caution">
    <text evidence="10">The sequence shown here is derived from an EMBL/GenBank/DDBJ whole genome shotgun (WGS) entry which is preliminary data.</text>
</comment>
<feature type="compositionally biased region" description="Acidic residues" evidence="6">
    <location>
        <begin position="299"/>
        <end position="316"/>
    </location>
</feature>
<dbReference type="PANTHER" id="PTHR48041:SF91">
    <property type="entry name" value="ABC TRANSPORTER G FAMILY MEMBER 28"/>
    <property type="match status" value="1"/>
</dbReference>
<dbReference type="EMBL" id="LGRX02035046">
    <property type="protein sequence ID" value="KAK3236411.1"/>
    <property type="molecule type" value="Genomic_DNA"/>
</dbReference>
<sequence length="316" mass="35498">MMALIVTMLGTLSAVSSLKVFGQEKVMLNRERDSGVSVSAIFCAKASLDILENLTQPVMFLVVAYSFIQPQLHFSAFYSILFLTSFVASGVALIVSISVEEGSMTITAVLISLSIGIFMNGTIGLLYGDVKSAGLIPFWRLSYSRWAVEALIRGELDSTINHHYQELLAQDMMTYYGYFPVHQPEDAWKEDNPDKQEQKKQFDEYWDQVPSKNSAALFMLGLSFRFLCLFLLHYGTAMQRALDTICTKIRTKLVEALLHLTGAISKEMSIQMQRSPSMHSLFVYFNQNDADNETSKPEDDCDSDTDDDDDDDDEDG</sequence>
<dbReference type="GO" id="GO:0140359">
    <property type="term" value="F:ABC-type transporter activity"/>
    <property type="evidence" value="ECO:0007669"/>
    <property type="project" value="InterPro"/>
</dbReference>
<evidence type="ECO:0000256" key="3">
    <source>
        <dbReference type="ARBA" id="ARBA00022692"/>
    </source>
</evidence>
<dbReference type="InterPro" id="IPR043926">
    <property type="entry name" value="ABCG_dom"/>
</dbReference>
<keyword evidence="11" id="KW-1185">Reference proteome</keyword>
<keyword evidence="3 7" id="KW-0812">Transmembrane</keyword>
<gene>
    <name evidence="10" type="ORF">CYMTET_53448</name>
</gene>
<proteinExistence type="predicted"/>
<feature type="transmembrane region" description="Helical" evidence="7">
    <location>
        <begin position="76"/>
        <end position="99"/>
    </location>
</feature>
<evidence type="ECO:0000256" key="1">
    <source>
        <dbReference type="ARBA" id="ARBA00004141"/>
    </source>
</evidence>
<dbReference type="Pfam" id="PF19055">
    <property type="entry name" value="ABC2_membrane_7"/>
    <property type="match status" value="1"/>
</dbReference>
<feature type="transmembrane region" description="Helical" evidence="7">
    <location>
        <begin position="215"/>
        <end position="234"/>
    </location>
</feature>